<keyword evidence="3" id="KW-1185">Reference proteome</keyword>
<evidence type="ECO:0000313" key="3">
    <source>
        <dbReference type="Proteomes" id="UP001500767"/>
    </source>
</evidence>
<dbReference type="InterPro" id="IPR023606">
    <property type="entry name" value="CoA-Trfase_III_dom_1_sf"/>
</dbReference>
<proteinExistence type="predicted"/>
<sequence length="404" mass="42145">MVVKTSEDALGVHPGVGPLTGLLVADLSRVLAGPYATQIMADLGATVVKVEAPAGDETRGWRPPERDGVSTYYLGINRNKRDVVLDFKDADDRADAAELCRRADVVVENFRPGGLVRFGLDYDSVAAANPGVVYASISGFGAAGGARLPGYDLIVQAASGLMSLTGDPDGPAYRSGVSVFDVMSGLQSVIGVLAALRHRDATGQGQHVEVNLLSTALAAMANHSSTYVAAGSVPFRMGNAHPSLFPYEPLACSDGELVVVAANDPQFRKLAAALGRPELADDPRFGATHERNRNREALRPLLLEVLATDTVEGWFERLTAAGVPCGPINTIDGGVALAERLGLDPVVQVGEGEEAVPMIRNALRFSATPAQYSTPAPALGADSDAVRAWLRDGSPAGAPDGKDA</sequence>
<dbReference type="RefSeq" id="WP_344742085.1">
    <property type="nucleotide sequence ID" value="NZ_BAAAYR010000002.1"/>
</dbReference>
<name>A0ABP6XB98_9ACTN</name>
<dbReference type="PANTHER" id="PTHR48207:SF3">
    <property type="entry name" value="SUCCINATE--HYDROXYMETHYLGLUTARATE COA-TRANSFERASE"/>
    <property type="match status" value="1"/>
</dbReference>
<dbReference type="Pfam" id="PF02515">
    <property type="entry name" value="CoA_transf_3"/>
    <property type="match status" value="1"/>
</dbReference>
<dbReference type="SUPFAM" id="SSF89796">
    <property type="entry name" value="CoA-transferase family III (CaiB/BaiF)"/>
    <property type="match status" value="1"/>
</dbReference>
<dbReference type="PANTHER" id="PTHR48207">
    <property type="entry name" value="SUCCINATE--HYDROXYMETHYLGLUTARATE COA-TRANSFERASE"/>
    <property type="match status" value="1"/>
</dbReference>
<gene>
    <name evidence="2" type="ORF">GCM10022197_19350</name>
</gene>
<keyword evidence="1" id="KW-0808">Transferase</keyword>
<dbReference type="EMBL" id="BAAAYR010000002">
    <property type="protein sequence ID" value="GAA3563926.1"/>
    <property type="molecule type" value="Genomic_DNA"/>
</dbReference>
<dbReference type="Proteomes" id="UP001500767">
    <property type="component" value="Unassembled WGS sequence"/>
</dbReference>
<dbReference type="Gene3D" id="3.30.1540.10">
    <property type="entry name" value="formyl-coa transferase, domain 3"/>
    <property type="match status" value="1"/>
</dbReference>
<dbReference type="InterPro" id="IPR044855">
    <property type="entry name" value="CoA-Trfase_III_dom3_sf"/>
</dbReference>
<accession>A0ABP6XB98</accession>
<dbReference type="InterPro" id="IPR050483">
    <property type="entry name" value="CoA-transferase_III_domain"/>
</dbReference>
<evidence type="ECO:0000313" key="2">
    <source>
        <dbReference type="EMBL" id="GAA3563926.1"/>
    </source>
</evidence>
<protein>
    <submittedName>
        <fullName evidence="2">CaiB/BaiF CoA-transferase family protein</fullName>
    </submittedName>
</protein>
<dbReference type="Gene3D" id="3.40.50.10540">
    <property type="entry name" value="Crotonobetainyl-coa:carnitine coa-transferase, domain 1"/>
    <property type="match status" value="1"/>
</dbReference>
<evidence type="ECO:0000256" key="1">
    <source>
        <dbReference type="ARBA" id="ARBA00022679"/>
    </source>
</evidence>
<organism evidence="2 3">
    <name type="scientific">Microlunatus spumicola</name>
    <dbReference type="NCBI Taxonomy" id="81499"/>
    <lineage>
        <taxon>Bacteria</taxon>
        <taxon>Bacillati</taxon>
        <taxon>Actinomycetota</taxon>
        <taxon>Actinomycetes</taxon>
        <taxon>Propionibacteriales</taxon>
        <taxon>Propionibacteriaceae</taxon>
        <taxon>Microlunatus</taxon>
    </lineage>
</organism>
<reference evidence="3" key="1">
    <citation type="journal article" date="2019" name="Int. J. Syst. Evol. Microbiol.">
        <title>The Global Catalogue of Microorganisms (GCM) 10K type strain sequencing project: providing services to taxonomists for standard genome sequencing and annotation.</title>
        <authorList>
            <consortium name="The Broad Institute Genomics Platform"/>
            <consortium name="The Broad Institute Genome Sequencing Center for Infectious Disease"/>
            <person name="Wu L."/>
            <person name="Ma J."/>
        </authorList>
    </citation>
    <scope>NUCLEOTIDE SEQUENCE [LARGE SCALE GENOMIC DNA]</scope>
    <source>
        <strain evidence="3">JCM 16540</strain>
    </source>
</reference>
<comment type="caution">
    <text evidence="2">The sequence shown here is derived from an EMBL/GenBank/DDBJ whole genome shotgun (WGS) entry which is preliminary data.</text>
</comment>
<dbReference type="InterPro" id="IPR003673">
    <property type="entry name" value="CoA-Trfase_fam_III"/>
</dbReference>